<comment type="subcellular location">
    <subcellularLocation>
        <location evidence="1">Cell membrane</location>
        <topology evidence="1">Multi-pass membrane protein</topology>
    </subcellularLocation>
</comment>
<dbReference type="GO" id="GO:0005886">
    <property type="term" value="C:plasma membrane"/>
    <property type="evidence" value="ECO:0007669"/>
    <property type="project" value="UniProtKB-SubCell"/>
</dbReference>
<keyword evidence="4" id="KW-1133">Transmembrane helix</keyword>
<evidence type="ECO:0000256" key="2">
    <source>
        <dbReference type="ARBA" id="ARBA00022475"/>
    </source>
</evidence>
<dbReference type="AlphaFoldDB" id="A0A3F2YYX0"/>
<evidence type="ECO:0000256" key="1">
    <source>
        <dbReference type="ARBA" id="ARBA00004651"/>
    </source>
</evidence>
<proteinExistence type="predicted"/>
<organism evidence="8 9">
    <name type="scientific">Anopheles gambiae</name>
    <name type="common">African malaria mosquito</name>
    <dbReference type="NCBI Taxonomy" id="7165"/>
    <lineage>
        <taxon>Eukaryota</taxon>
        <taxon>Metazoa</taxon>
        <taxon>Ecdysozoa</taxon>
        <taxon>Arthropoda</taxon>
        <taxon>Hexapoda</taxon>
        <taxon>Insecta</taxon>
        <taxon>Pterygota</taxon>
        <taxon>Neoptera</taxon>
        <taxon>Endopterygota</taxon>
        <taxon>Diptera</taxon>
        <taxon>Nematocera</taxon>
        <taxon>Culicoidea</taxon>
        <taxon>Culicidae</taxon>
        <taxon>Anophelinae</taxon>
        <taxon>Anopheles</taxon>
    </lineage>
</organism>
<dbReference type="EnsemblMetazoa" id="AGAP029232-RA">
    <property type="protein sequence ID" value="AGAP029232-PA"/>
    <property type="gene ID" value="AGAP029232"/>
</dbReference>
<dbReference type="VEuPathDB" id="VectorBase:AGAMI1_008454"/>
<reference evidence="8 9" key="2">
    <citation type="journal article" date="2004" name="Trends Parasitol.">
        <title>The Anopheles gambiae genome: an update.</title>
        <authorList>
            <person name="Mongin E."/>
            <person name="Louis C."/>
            <person name="Holt R.A."/>
            <person name="Birney E."/>
            <person name="Collins F.H."/>
        </authorList>
    </citation>
    <scope>NUCLEOTIDE SEQUENCE [LARGE SCALE GENOMIC DNA]</scope>
    <source>
        <strain evidence="8 9">PEST</strain>
    </source>
</reference>
<dbReference type="FunCoup" id="A0A3F2YYX0">
    <property type="interactions" value="56"/>
</dbReference>
<dbReference type="EMBL" id="AAAB01008807">
    <property type="status" value="NOT_ANNOTATED_CDS"/>
    <property type="molecule type" value="Genomic_DNA"/>
</dbReference>
<dbReference type="PANTHER" id="PTHR42643:SF41">
    <property type="entry name" value="IONOTROPIC RECEPTOR 20A-RELATED"/>
    <property type="match status" value="1"/>
</dbReference>
<evidence type="ECO:0000313" key="8">
    <source>
        <dbReference type="EnsemblMetazoa" id="AGAP029232-PA"/>
    </source>
</evidence>
<keyword evidence="7" id="KW-0325">Glycoprotein</keyword>
<evidence type="ECO:0000256" key="6">
    <source>
        <dbReference type="ARBA" id="ARBA00023170"/>
    </source>
</evidence>
<dbReference type="PANTHER" id="PTHR42643">
    <property type="entry name" value="IONOTROPIC RECEPTOR 20A-RELATED"/>
    <property type="match status" value="1"/>
</dbReference>
<dbReference type="InParanoid" id="A0A3F2YYX0"/>
<protein>
    <submittedName>
        <fullName evidence="8">Uncharacterized protein</fullName>
    </submittedName>
</protein>
<evidence type="ECO:0000256" key="3">
    <source>
        <dbReference type="ARBA" id="ARBA00022692"/>
    </source>
</evidence>
<accession>A0A3F2YYX0</accession>
<keyword evidence="3" id="KW-0812">Transmembrane</keyword>
<sequence>MFTHLLKVVYGLCIAISIGGFNFPISNGYNLAPTIDAIVRLPRHRFLPNFSAEVCIVTTNVSTLSQTHPELIRLLNSQHPVQFATEQPIKTAIKPRYANVVLLDVTGWEQFPTDLLRKQFDDNPCHFINARFIVLVTRSCFFDAPSAVVNFFDDQGILNYAIVPTPASASDLDNDIFLLTQNRYSKEEIGVRLGDLAHLYQLYPDKLVNMHDHLIHFATGGNNYPYIFQWLAKGNFFGIIRWLLLDICYILNLRILTHLFEPSDDFDADVYFEMSVQRDHFQHEFYFHQMGGMCVSCPLKTDRYFLPHIFKPFSFGTCVCLALVFVVCVVLKRFFPKMFRYELILQALFRGGGAEHYQPFPSRVIHTSLSFLMLFLCRRYVSNMISLMSLRMFYKLPSTIAEFKASGYKFLVYEDQQQNLPLDDFRFMMLGEDELEDGITQYGAHVYEHYCSMQQCSDAALFSSPFFAGDLLHRFFTIQEPIIPSPYRLQFAKNSPLAGTISRYIGLYYETGLWQYQLKFHDFLLIRKPLSADALAEVVFYFDDFKIVWMMVVYGWLISVAVLIMEMLSKKMK</sequence>
<keyword evidence="6" id="KW-0675">Receptor</keyword>
<evidence type="ECO:0000256" key="4">
    <source>
        <dbReference type="ARBA" id="ARBA00022989"/>
    </source>
</evidence>
<evidence type="ECO:0000313" key="9">
    <source>
        <dbReference type="Proteomes" id="UP000007062"/>
    </source>
</evidence>
<name>A0A3F2YYX0_ANOGA</name>
<evidence type="ECO:0000256" key="7">
    <source>
        <dbReference type="ARBA" id="ARBA00023180"/>
    </source>
</evidence>
<keyword evidence="9" id="KW-1185">Reference proteome</keyword>
<keyword evidence="5" id="KW-0472">Membrane</keyword>
<evidence type="ECO:0000256" key="5">
    <source>
        <dbReference type="ARBA" id="ARBA00023136"/>
    </source>
</evidence>
<keyword evidence="2" id="KW-1003">Cell membrane</keyword>
<dbReference type="InterPro" id="IPR052192">
    <property type="entry name" value="Insect_Ionotropic_Sensory_Rcpt"/>
</dbReference>
<reference evidence="8" key="3">
    <citation type="submission" date="2020-05" db="UniProtKB">
        <authorList>
            <consortium name="EnsemblMetazoa"/>
        </authorList>
    </citation>
    <scope>IDENTIFICATION</scope>
    <source>
        <strain evidence="8">PEST</strain>
    </source>
</reference>
<dbReference type="Proteomes" id="UP000007062">
    <property type="component" value="Chromosome 2L"/>
</dbReference>
<reference evidence="8 9" key="1">
    <citation type="journal article" date="2002" name="Science">
        <title>The genome sequence of the malaria mosquito Anopheles gambiae.</title>
        <authorList>
            <person name="Holt R.A."/>
            <person name="Subramanian G.M."/>
            <person name="Halpern A."/>
            <person name="Sutton G.G."/>
            <person name="Charlab R."/>
            <person name="Nusskern D.R."/>
            <person name="Wincker P."/>
            <person name="Clark A.G."/>
            <person name="Ribeiro J.M."/>
            <person name="Wides R."/>
            <person name="Salzberg S.L."/>
            <person name="Loftus B."/>
            <person name="Yandell M."/>
            <person name="Majoros W.H."/>
            <person name="Rusch D.B."/>
            <person name="Lai Z."/>
            <person name="Kraft C.L."/>
            <person name="Abril J.F."/>
            <person name="Anthouard V."/>
            <person name="Arensburger P."/>
            <person name="Atkinson P.W."/>
            <person name="Baden H."/>
            <person name="de Berardinis V."/>
            <person name="Baldwin D."/>
            <person name="Benes V."/>
            <person name="Biedler J."/>
            <person name="Blass C."/>
            <person name="Bolanos R."/>
            <person name="Boscus D."/>
            <person name="Barnstead M."/>
            <person name="Cai S."/>
            <person name="Center A."/>
            <person name="Chaturverdi K."/>
            <person name="Christophides G.K."/>
            <person name="Chrystal M.A."/>
            <person name="Clamp M."/>
            <person name="Cravchik A."/>
            <person name="Curwen V."/>
            <person name="Dana A."/>
            <person name="Delcher A."/>
            <person name="Dew I."/>
            <person name="Evans C.A."/>
            <person name="Flanigan M."/>
            <person name="Grundschober-Freimoser A."/>
            <person name="Friedli L."/>
            <person name="Gu Z."/>
            <person name="Guan P."/>
            <person name="Guigo R."/>
            <person name="Hillenmeyer M.E."/>
            <person name="Hladun S.L."/>
            <person name="Hogan J.R."/>
            <person name="Hong Y.S."/>
            <person name="Hoover J."/>
            <person name="Jaillon O."/>
            <person name="Ke Z."/>
            <person name="Kodira C."/>
            <person name="Kokoza E."/>
            <person name="Koutsos A."/>
            <person name="Letunic I."/>
            <person name="Levitsky A."/>
            <person name="Liang Y."/>
            <person name="Lin J.J."/>
            <person name="Lobo N.F."/>
            <person name="Lopez J.R."/>
            <person name="Malek J.A."/>
            <person name="McIntosh T.C."/>
            <person name="Meister S."/>
            <person name="Miller J."/>
            <person name="Mobarry C."/>
            <person name="Mongin E."/>
            <person name="Murphy S.D."/>
            <person name="O'Brochta D.A."/>
            <person name="Pfannkoch C."/>
            <person name="Qi R."/>
            <person name="Regier M.A."/>
            <person name="Remington K."/>
            <person name="Shao H."/>
            <person name="Sharakhova M.V."/>
            <person name="Sitter C.D."/>
            <person name="Shetty J."/>
            <person name="Smith T.J."/>
            <person name="Strong R."/>
            <person name="Sun J."/>
            <person name="Thomasova D."/>
            <person name="Ton L.Q."/>
            <person name="Topalis P."/>
            <person name="Tu Z."/>
            <person name="Unger M.F."/>
            <person name="Walenz B."/>
            <person name="Wang A."/>
            <person name="Wang J."/>
            <person name="Wang M."/>
            <person name="Wang X."/>
            <person name="Woodford K.J."/>
            <person name="Wortman J.R."/>
            <person name="Wu M."/>
            <person name="Yao A."/>
            <person name="Zdobnov E.M."/>
            <person name="Zhang H."/>
            <person name="Zhao Q."/>
            <person name="Zhao S."/>
            <person name="Zhu S.C."/>
            <person name="Zhimulev I."/>
            <person name="Coluzzi M."/>
            <person name="della Torre A."/>
            <person name="Roth C.W."/>
            <person name="Louis C."/>
            <person name="Kalush F."/>
            <person name="Mural R.J."/>
            <person name="Myers E.W."/>
            <person name="Adams M.D."/>
            <person name="Smith H.O."/>
            <person name="Broder S."/>
            <person name="Gardner M.J."/>
            <person name="Fraser C.M."/>
            <person name="Birney E."/>
            <person name="Bork P."/>
            <person name="Brey P.T."/>
            <person name="Venter J.C."/>
            <person name="Weissenbach J."/>
            <person name="Kafatos F.C."/>
            <person name="Collins F.H."/>
            <person name="Hoffman S.L."/>
        </authorList>
    </citation>
    <scope>NUCLEOTIDE SEQUENCE [LARGE SCALE GENOMIC DNA]</scope>
    <source>
        <strain evidence="8 9">PEST</strain>
    </source>
</reference>
<dbReference type="VEuPathDB" id="VectorBase:AGAP029232"/>